<organism evidence="3 4">
    <name type="scientific">Desulfosudis oleivorans (strain DSM 6200 / JCM 39069 / Hxd3)</name>
    <name type="common">Desulfococcus oleovorans</name>
    <dbReference type="NCBI Taxonomy" id="96561"/>
    <lineage>
        <taxon>Bacteria</taxon>
        <taxon>Pseudomonadati</taxon>
        <taxon>Thermodesulfobacteriota</taxon>
        <taxon>Desulfobacteria</taxon>
        <taxon>Desulfobacterales</taxon>
        <taxon>Desulfosudaceae</taxon>
        <taxon>Desulfosudis</taxon>
    </lineage>
</organism>
<dbReference type="PANTHER" id="PTHR21043:SF0">
    <property type="entry name" value="MITOCHONDRIAL ASSEMBLY OF RIBOSOMAL LARGE SUBUNIT PROTEIN 1"/>
    <property type="match status" value="1"/>
</dbReference>
<dbReference type="GO" id="GO:0090071">
    <property type="term" value="P:negative regulation of ribosome biogenesis"/>
    <property type="evidence" value="ECO:0007669"/>
    <property type="project" value="UniProtKB-UniRule"/>
</dbReference>
<dbReference type="InterPro" id="IPR004394">
    <property type="entry name" value="Iojap/RsfS/C7orf30"/>
</dbReference>
<dbReference type="eggNOG" id="COG0799">
    <property type="taxonomic scope" value="Bacteria"/>
</dbReference>
<accession>A8ZRY5</accession>
<keyword evidence="2" id="KW-0963">Cytoplasm</keyword>
<dbReference type="GO" id="GO:0042256">
    <property type="term" value="P:cytosolic ribosome assembly"/>
    <property type="evidence" value="ECO:0007669"/>
    <property type="project" value="UniProtKB-UniRule"/>
</dbReference>
<dbReference type="GO" id="GO:0005737">
    <property type="term" value="C:cytoplasm"/>
    <property type="evidence" value="ECO:0007669"/>
    <property type="project" value="UniProtKB-SubCell"/>
</dbReference>
<dbReference type="NCBIfam" id="TIGR00090">
    <property type="entry name" value="rsfS_iojap_ybeB"/>
    <property type="match status" value="1"/>
</dbReference>
<comment type="subunit">
    <text evidence="2">Interacts with ribosomal protein uL14 (rplN).</text>
</comment>
<proteinExistence type="inferred from homology"/>
<reference evidence="3 4" key="1">
    <citation type="submission" date="2007-10" db="EMBL/GenBank/DDBJ databases">
        <title>Complete sequence of Desulfococcus oleovorans Hxd3.</title>
        <authorList>
            <consortium name="US DOE Joint Genome Institute"/>
            <person name="Copeland A."/>
            <person name="Lucas S."/>
            <person name="Lapidus A."/>
            <person name="Barry K."/>
            <person name="Glavina del Rio T."/>
            <person name="Dalin E."/>
            <person name="Tice H."/>
            <person name="Pitluck S."/>
            <person name="Kiss H."/>
            <person name="Brettin T."/>
            <person name="Bruce D."/>
            <person name="Detter J.C."/>
            <person name="Han C."/>
            <person name="Schmutz J."/>
            <person name="Larimer F."/>
            <person name="Land M."/>
            <person name="Hauser L."/>
            <person name="Kyrpides N."/>
            <person name="Kim E."/>
            <person name="Wawrik B."/>
            <person name="Richardson P."/>
        </authorList>
    </citation>
    <scope>NUCLEOTIDE SEQUENCE [LARGE SCALE GENOMIC DNA]</scope>
    <source>
        <strain evidence="4">DSM 6200 / JCM 39069 / Hxd3</strain>
    </source>
</reference>
<evidence type="ECO:0000256" key="2">
    <source>
        <dbReference type="HAMAP-Rule" id="MF_01477"/>
    </source>
</evidence>
<evidence type="ECO:0000313" key="3">
    <source>
        <dbReference type="EMBL" id="ABW65902.1"/>
    </source>
</evidence>
<gene>
    <name evidence="2" type="primary">rsfS</name>
    <name evidence="3" type="ordered locus">Dole_0092</name>
</gene>
<dbReference type="Gene3D" id="3.30.460.10">
    <property type="entry name" value="Beta Polymerase, domain 2"/>
    <property type="match status" value="1"/>
</dbReference>
<dbReference type="GO" id="GO:0017148">
    <property type="term" value="P:negative regulation of translation"/>
    <property type="evidence" value="ECO:0007669"/>
    <property type="project" value="UniProtKB-UniRule"/>
</dbReference>
<dbReference type="GO" id="GO:0043023">
    <property type="term" value="F:ribosomal large subunit binding"/>
    <property type="evidence" value="ECO:0007669"/>
    <property type="project" value="TreeGrafter"/>
</dbReference>
<dbReference type="HOGENOM" id="CLU_092688_2_2_7"/>
<evidence type="ECO:0000256" key="1">
    <source>
        <dbReference type="ARBA" id="ARBA00010574"/>
    </source>
</evidence>
<dbReference type="InterPro" id="IPR043519">
    <property type="entry name" value="NT_sf"/>
</dbReference>
<keyword evidence="2" id="KW-0810">Translation regulation</keyword>
<dbReference type="Pfam" id="PF02410">
    <property type="entry name" value="RsfS"/>
    <property type="match status" value="1"/>
</dbReference>
<comment type="similarity">
    <text evidence="1 2">Belongs to the Iojap/RsfS family.</text>
</comment>
<dbReference type="KEGG" id="dol:Dole_0092"/>
<keyword evidence="4" id="KW-1185">Reference proteome</keyword>
<sequence length="114" mass="12704">MTASSKTEIEPYLTAINGMKAENVVALDVSRLTSIADVFILCEGRSNRQVSAISDHIVKALKDQGIKPLSMEGVSEGRWVLLDYGDVIIHVFYESVRAFYDIEGLWADARRIEV</sequence>
<dbReference type="EMBL" id="CP000859">
    <property type="protein sequence ID" value="ABW65902.1"/>
    <property type="molecule type" value="Genomic_DNA"/>
</dbReference>
<dbReference type="Proteomes" id="UP000008561">
    <property type="component" value="Chromosome"/>
</dbReference>
<evidence type="ECO:0000313" key="4">
    <source>
        <dbReference type="Proteomes" id="UP000008561"/>
    </source>
</evidence>
<dbReference type="PANTHER" id="PTHR21043">
    <property type="entry name" value="IOJAP SUPERFAMILY ORTHOLOG"/>
    <property type="match status" value="1"/>
</dbReference>
<comment type="function">
    <text evidence="2">Functions as a ribosomal silencing factor. Interacts with ribosomal protein uL14 (rplN), blocking formation of intersubunit bridge B8. Prevents association of the 30S and 50S ribosomal subunits and the formation of functional ribosomes, thus repressing translation.</text>
</comment>
<dbReference type="SUPFAM" id="SSF81301">
    <property type="entry name" value="Nucleotidyltransferase"/>
    <property type="match status" value="1"/>
</dbReference>
<dbReference type="HAMAP" id="MF_01477">
    <property type="entry name" value="Iojap_RsfS"/>
    <property type="match status" value="1"/>
</dbReference>
<dbReference type="OrthoDB" id="9793681at2"/>
<keyword evidence="2" id="KW-0678">Repressor</keyword>
<dbReference type="AlphaFoldDB" id="A8ZRY5"/>
<protein>
    <recommendedName>
        <fullName evidence="2">Ribosomal silencing factor RsfS</fullName>
    </recommendedName>
</protein>
<dbReference type="STRING" id="96561.Dole_0092"/>
<dbReference type="RefSeq" id="WP_012173521.1">
    <property type="nucleotide sequence ID" value="NC_009943.1"/>
</dbReference>
<comment type="subcellular location">
    <subcellularLocation>
        <location evidence="2">Cytoplasm</location>
    </subcellularLocation>
</comment>
<name>A8ZRY5_DESOH</name>